<dbReference type="InterPro" id="IPR035976">
    <property type="entry name" value="Sushi/SCR/CCP_sf"/>
</dbReference>
<dbReference type="SUPFAM" id="SSF57424">
    <property type="entry name" value="LDL receptor-like module"/>
    <property type="match status" value="1"/>
</dbReference>
<dbReference type="InterPro" id="IPR018097">
    <property type="entry name" value="EGF_Ca-bd_CS"/>
</dbReference>
<evidence type="ECO:0000256" key="7">
    <source>
        <dbReference type="PROSITE-ProRule" id="PRU00076"/>
    </source>
</evidence>
<feature type="signal peptide" evidence="9">
    <location>
        <begin position="1"/>
        <end position="20"/>
    </location>
</feature>
<dbReference type="PROSITE" id="PS50068">
    <property type="entry name" value="LDLRA_2"/>
    <property type="match status" value="1"/>
</dbReference>
<keyword evidence="5" id="KW-0472">Membrane</keyword>
<dbReference type="EMBL" id="DS268416">
    <property type="protein sequence ID" value="EFP12662.1"/>
    <property type="molecule type" value="Genomic_DNA"/>
</dbReference>
<dbReference type="SUPFAM" id="SSF56436">
    <property type="entry name" value="C-type lectin-like"/>
    <property type="match status" value="1"/>
</dbReference>
<evidence type="ECO:0000256" key="5">
    <source>
        <dbReference type="ARBA" id="ARBA00022989"/>
    </source>
</evidence>
<proteinExistence type="predicted"/>
<dbReference type="SMART" id="SM00181">
    <property type="entry name" value="EGF"/>
    <property type="match status" value="2"/>
</dbReference>
<feature type="domain" description="C-type lectin" evidence="11">
    <location>
        <begin position="44"/>
        <end position="184"/>
    </location>
</feature>
<evidence type="ECO:0000256" key="4">
    <source>
        <dbReference type="ARBA" id="ARBA00022737"/>
    </source>
</evidence>
<dbReference type="AlphaFoldDB" id="E3LVN7"/>
<dbReference type="CDD" id="cd00112">
    <property type="entry name" value="LDLa"/>
    <property type="match status" value="1"/>
</dbReference>
<dbReference type="SMART" id="SM00179">
    <property type="entry name" value="EGF_CA"/>
    <property type="match status" value="2"/>
</dbReference>
<keyword evidence="14" id="KW-1185">Reference proteome</keyword>
<feature type="disulfide bond" evidence="8">
    <location>
        <begin position="609"/>
        <end position="652"/>
    </location>
</feature>
<dbReference type="InterPro" id="IPR000152">
    <property type="entry name" value="EGF-type_Asp/Asn_hydroxyl_site"/>
</dbReference>
<dbReference type="InParanoid" id="E3LVN7"/>
<dbReference type="Pfam" id="PF00057">
    <property type="entry name" value="Ldl_recept_a"/>
    <property type="match status" value="1"/>
</dbReference>
<keyword evidence="3 9" id="KW-0732">Signal</keyword>
<feature type="domain" description="EGF-like" evidence="10">
    <location>
        <begin position="857"/>
        <end position="895"/>
    </location>
</feature>
<evidence type="ECO:0000256" key="1">
    <source>
        <dbReference type="ARBA" id="ARBA00022536"/>
    </source>
</evidence>
<keyword evidence="6 8" id="KW-1015">Disulfide bond</keyword>
<name>E3LVN7_CAERE</name>
<keyword evidence="2" id="KW-0812">Transmembrane</keyword>
<evidence type="ECO:0000256" key="8">
    <source>
        <dbReference type="PROSITE-ProRule" id="PRU00302"/>
    </source>
</evidence>
<dbReference type="InterPro" id="IPR001881">
    <property type="entry name" value="EGF-like_Ca-bd_dom"/>
</dbReference>
<dbReference type="eggNOG" id="KOG1217">
    <property type="taxonomic scope" value="Eukaryota"/>
</dbReference>
<sequence length="1025" mass="115346">MTNLRWFLQVLSCLIVLGYCTDPRYNDSDMYDDCFQGAPGWYHLTATCIFPLTQFERNYSTAAQMCGAVNHSIGYRETNWLIAQQLLEMFTNEKSRDLMKLYWTGLSVRNGSIVVESEDATNDTVANVAVFTSMYNPLWAEGQPSQSLSSNELDGSCIALDLRNSSNFGWRSLPCSSQLPILCQNYACLPGTFRCADNSKCIPSSFQHDGFNDCLDGSDEMPVTQSIPLSSSTPNSLLSNVLRENPVYEWPMIVSSGGILSPTTVRYGRGECTHRWTVLSPNDQHFIIWIKWMSPTTSTAIYVEGKDQNGRIYLNSRNATSSFTLLSSSFVLTASDTDTRKIEFQVHYQEADKTICRITENNQLFFNSESIPMSCNYRFTTKIPSSYVAILIRKCEGPSPIVSTIQFNNSTVSLTRRQSKKLLIIPSNSLNIHVNSTWPGSETQLDFQFFELRPGEESVDVFMIDSDFEIEWIPKSSEICMEGQFRTLTVNMILTSSDESENSSQSSTWNVERFLKSCSEDNVQIVSKNQSAYVSNLGSVTGFGPTTVVIHQSAEPFEFYSIYALQGIARDGSGWAFDEGVSTTTISTTLSTTDIISTTTSSPSSGTKCKLPTINNGYIKAVSDHAYSVGTIVSVNCDEGYMLDSLPYNIQCSDNGTWIDGENRAYPPVHPIVKCLHINCPSETGYEIDNSMTPDTYETSYGTVRRYQNRSTYGYQPFCICGDDKKWLADWMCYNTEHLTKYEIPNGCIIPEVHDAIFVTQLPNDQYVAPSGYTVSFSIEMDCMVCPTVKKTYRCLDGLWRASNGSVQAYDSFECRCQDEPGWIDPCLPHGTYVQYQGYYSCQCENGWKYGDGTCVDIDECNETSSFCDPFAKCVNTNGSYYCECPINYHLFNASNFNPSQWGSIQRYLIDGYSCVETTCIYDIEWSQWNIQVIKPPTLSPYYKSGNSMGYLYATNMCDSDYKCLLQFKETCLNGDWLPRPNPLVACKALDQSVYSFQPVAPYFHVFQTIDLACNQESKIMIGSF</sequence>
<dbReference type="InterPro" id="IPR002172">
    <property type="entry name" value="LDrepeatLR_classA_rpt"/>
</dbReference>
<evidence type="ECO:0000259" key="10">
    <source>
        <dbReference type="PROSITE" id="PS50026"/>
    </source>
</evidence>
<dbReference type="PANTHER" id="PTHR24039">
    <property type="entry name" value="FIBRILLIN-RELATED"/>
    <property type="match status" value="1"/>
</dbReference>
<dbReference type="InterPro" id="IPR036055">
    <property type="entry name" value="LDL_receptor-like_sf"/>
</dbReference>
<dbReference type="PROSITE" id="PS00615">
    <property type="entry name" value="C_TYPE_LECTIN_1"/>
    <property type="match status" value="1"/>
</dbReference>
<keyword evidence="1 7" id="KW-0245">EGF-like domain</keyword>
<gene>
    <name evidence="13" type="ORF">CRE_29559</name>
</gene>
<comment type="caution">
    <text evidence="7">Lacks conserved residue(s) required for the propagation of feature annotation.</text>
</comment>
<dbReference type="Proteomes" id="UP000008281">
    <property type="component" value="Unassembled WGS sequence"/>
</dbReference>
<dbReference type="InterPro" id="IPR016186">
    <property type="entry name" value="C-type_lectin-like/link_sf"/>
</dbReference>
<dbReference type="InterPro" id="IPR018378">
    <property type="entry name" value="C-type_lectin_CS"/>
</dbReference>
<dbReference type="Gene3D" id="4.10.400.10">
    <property type="entry name" value="Low-density Lipoprotein Receptor"/>
    <property type="match status" value="1"/>
</dbReference>
<dbReference type="PROSITE" id="PS00010">
    <property type="entry name" value="ASX_HYDROXYL"/>
    <property type="match status" value="1"/>
</dbReference>
<dbReference type="InterPro" id="IPR000742">
    <property type="entry name" value="EGF"/>
</dbReference>
<dbReference type="SMART" id="SM00192">
    <property type="entry name" value="LDLa"/>
    <property type="match status" value="1"/>
</dbReference>
<dbReference type="SUPFAM" id="SSF57535">
    <property type="entry name" value="Complement control module/SCR domain"/>
    <property type="match status" value="1"/>
</dbReference>
<dbReference type="OMA" id="CRITENN"/>
<dbReference type="GO" id="GO:0005509">
    <property type="term" value="F:calcium ion binding"/>
    <property type="evidence" value="ECO:0007669"/>
    <property type="project" value="InterPro"/>
</dbReference>
<evidence type="ECO:0000256" key="3">
    <source>
        <dbReference type="ARBA" id="ARBA00022729"/>
    </source>
</evidence>
<dbReference type="InterPro" id="IPR016187">
    <property type="entry name" value="CTDL_fold"/>
</dbReference>
<dbReference type="PROSITE" id="PS01187">
    <property type="entry name" value="EGF_CA"/>
    <property type="match status" value="1"/>
</dbReference>
<evidence type="ECO:0000256" key="2">
    <source>
        <dbReference type="ARBA" id="ARBA00022692"/>
    </source>
</evidence>
<dbReference type="InterPro" id="IPR000436">
    <property type="entry name" value="Sushi_SCR_CCP_dom"/>
</dbReference>
<evidence type="ECO:0000259" key="11">
    <source>
        <dbReference type="PROSITE" id="PS50041"/>
    </source>
</evidence>
<organism evidence="14">
    <name type="scientific">Caenorhabditis remanei</name>
    <name type="common">Caenorhabditis vulgaris</name>
    <dbReference type="NCBI Taxonomy" id="31234"/>
    <lineage>
        <taxon>Eukaryota</taxon>
        <taxon>Metazoa</taxon>
        <taxon>Ecdysozoa</taxon>
        <taxon>Nematoda</taxon>
        <taxon>Chromadorea</taxon>
        <taxon>Rhabditida</taxon>
        <taxon>Rhabditina</taxon>
        <taxon>Rhabditomorpha</taxon>
        <taxon>Rhabditoidea</taxon>
        <taxon>Rhabditidae</taxon>
        <taxon>Peloderinae</taxon>
        <taxon>Caenorhabditis</taxon>
    </lineage>
</organism>
<dbReference type="CDD" id="cd00033">
    <property type="entry name" value="CCP"/>
    <property type="match status" value="1"/>
</dbReference>
<keyword evidence="5" id="KW-1133">Transmembrane helix</keyword>
<dbReference type="Gene3D" id="3.10.100.10">
    <property type="entry name" value="Mannose-Binding Protein A, subunit A"/>
    <property type="match status" value="1"/>
</dbReference>
<dbReference type="CDD" id="cd00054">
    <property type="entry name" value="EGF_CA"/>
    <property type="match status" value="1"/>
</dbReference>
<dbReference type="SMART" id="SM00032">
    <property type="entry name" value="CCP"/>
    <property type="match status" value="1"/>
</dbReference>
<feature type="domain" description="Sushi" evidence="12">
    <location>
        <begin position="607"/>
        <end position="677"/>
    </location>
</feature>
<dbReference type="PROSITE" id="PS50923">
    <property type="entry name" value="SUSHI"/>
    <property type="match status" value="1"/>
</dbReference>
<evidence type="ECO:0000313" key="14">
    <source>
        <dbReference type="Proteomes" id="UP000008281"/>
    </source>
</evidence>
<dbReference type="HOGENOM" id="CLU_295300_0_0_1"/>
<protein>
    <submittedName>
        <fullName evidence="13">Uncharacterized protein</fullName>
    </submittedName>
</protein>
<evidence type="ECO:0000313" key="13">
    <source>
        <dbReference type="EMBL" id="EFP12662.1"/>
    </source>
</evidence>
<keyword evidence="8" id="KW-0768">Sushi</keyword>
<evidence type="ECO:0000256" key="9">
    <source>
        <dbReference type="SAM" id="SignalP"/>
    </source>
</evidence>
<dbReference type="Gene3D" id="2.10.70.10">
    <property type="entry name" value="Complement Module, domain 1"/>
    <property type="match status" value="1"/>
</dbReference>
<dbReference type="OrthoDB" id="6516201at2759"/>
<dbReference type="PROSITE" id="PS50041">
    <property type="entry name" value="C_TYPE_LECTIN_2"/>
    <property type="match status" value="1"/>
</dbReference>
<dbReference type="SUPFAM" id="SSF57196">
    <property type="entry name" value="EGF/Laminin"/>
    <property type="match status" value="1"/>
</dbReference>
<dbReference type="Gene3D" id="2.10.25.10">
    <property type="entry name" value="Laminin"/>
    <property type="match status" value="1"/>
</dbReference>
<accession>E3LVN7</accession>
<evidence type="ECO:0000256" key="6">
    <source>
        <dbReference type="ARBA" id="ARBA00023157"/>
    </source>
</evidence>
<dbReference type="InterPro" id="IPR001304">
    <property type="entry name" value="C-type_lectin-like"/>
</dbReference>
<dbReference type="PROSITE" id="PS50026">
    <property type="entry name" value="EGF_3"/>
    <property type="match status" value="1"/>
</dbReference>
<dbReference type="STRING" id="31234.E3LVN7"/>
<dbReference type="FunFam" id="2.10.25.10:FF:000038">
    <property type="entry name" value="Fibrillin 2"/>
    <property type="match status" value="1"/>
</dbReference>
<keyword evidence="4" id="KW-0677">Repeat</keyword>
<reference evidence="13" key="1">
    <citation type="submission" date="2007-07" db="EMBL/GenBank/DDBJ databases">
        <title>PCAP assembly of the Caenorhabditis remanei genome.</title>
        <authorList>
            <consortium name="The Caenorhabditis remanei Sequencing Consortium"/>
            <person name="Wilson R.K."/>
        </authorList>
    </citation>
    <scope>NUCLEOTIDE SEQUENCE [LARGE SCALE GENOMIC DNA]</scope>
    <source>
        <strain evidence="13">PB4641</strain>
    </source>
</reference>
<feature type="chain" id="PRO_5003173614" evidence="9">
    <location>
        <begin position="21"/>
        <end position="1025"/>
    </location>
</feature>
<dbReference type="Pfam" id="PF07645">
    <property type="entry name" value="EGF_CA"/>
    <property type="match status" value="1"/>
</dbReference>
<dbReference type="InterPro" id="IPR049883">
    <property type="entry name" value="NOTCH1_EGF-like"/>
</dbReference>
<evidence type="ECO:0000259" key="12">
    <source>
        <dbReference type="PROSITE" id="PS50923"/>
    </source>
</evidence>